<comment type="caution">
    <text evidence="1">The sequence shown here is derived from an EMBL/GenBank/DDBJ whole genome shotgun (WGS) entry which is preliminary data.</text>
</comment>
<gene>
    <name evidence="1" type="ORF">S01H4_27797</name>
</gene>
<feature type="non-terminal residue" evidence="1">
    <location>
        <position position="1"/>
    </location>
</feature>
<organism evidence="1">
    <name type="scientific">marine sediment metagenome</name>
    <dbReference type="NCBI Taxonomy" id="412755"/>
    <lineage>
        <taxon>unclassified sequences</taxon>
        <taxon>metagenomes</taxon>
        <taxon>ecological metagenomes</taxon>
    </lineage>
</organism>
<dbReference type="InterPro" id="IPR002802">
    <property type="entry name" value="Endo_dU"/>
</dbReference>
<dbReference type="PANTHER" id="PTHR39518">
    <property type="entry name" value="UPF0215 PROTEIN MJ1150"/>
    <property type="match status" value="1"/>
</dbReference>
<dbReference type="Gene3D" id="3.30.2170.10">
    <property type="entry name" value="archaeoglobus fulgidus dsm 4304 superfamily"/>
    <property type="match status" value="1"/>
</dbReference>
<evidence type="ECO:0000313" key="1">
    <source>
        <dbReference type="EMBL" id="GAG79683.1"/>
    </source>
</evidence>
<protein>
    <submittedName>
        <fullName evidence="1">Uncharacterized protein</fullName>
    </submittedName>
</protein>
<dbReference type="Pfam" id="PF01949">
    <property type="entry name" value="Endo_dU"/>
    <property type="match status" value="1"/>
</dbReference>
<proteinExistence type="predicted"/>
<dbReference type="PANTHER" id="PTHR39518:SF2">
    <property type="entry name" value="UPF0215 PROTEIN MJ1150"/>
    <property type="match status" value="1"/>
</dbReference>
<accession>X1B685</accession>
<reference evidence="1" key="1">
    <citation type="journal article" date="2014" name="Front. Microbiol.">
        <title>High frequency of phylogenetically diverse reductive dehalogenase-homologous genes in deep subseafloor sedimentary metagenomes.</title>
        <authorList>
            <person name="Kawai M."/>
            <person name="Futagami T."/>
            <person name="Toyoda A."/>
            <person name="Takaki Y."/>
            <person name="Nishi S."/>
            <person name="Hori S."/>
            <person name="Arai W."/>
            <person name="Tsubouchi T."/>
            <person name="Morono Y."/>
            <person name="Uchiyama I."/>
            <person name="Ito T."/>
            <person name="Fujiyama A."/>
            <person name="Inagaki F."/>
            <person name="Takami H."/>
        </authorList>
    </citation>
    <scope>NUCLEOTIDE SEQUENCE</scope>
    <source>
        <strain evidence="1">Expedition CK06-06</strain>
    </source>
</reference>
<name>X1B685_9ZZZZ</name>
<dbReference type="AlphaFoldDB" id="X1B685"/>
<dbReference type="EMBL" id="BART01013664">
    <property type="protein sequence ID" value="GAG79683.1"/>
    <property type="molecule type" value="Genomic_DNA"/>
</dbReference>
<sequence>FTHTITFGGFNLINLSRIYEELEKPIIAVNDREVDIEAVVKALKKIFPKSYRTKIQYIVNAGNLYSTDILTAGGSSNIYFHSKGIDIDEIDLLLQQVSIDSKFPECVRLAHLIGTLF</sequence>